<evidence type="ECO:0000313" key="2">
    <source>
        <dbReference type="Proteomes" id="UP000637643"/>
    </source>
</evidence>
<organism evidence="1 2">
    <name type="scientific">Paenibacillus albidus</name>
    <dbReference type="NCBI Taxonomy" id="2041023"/>
    <lineage>
        <taxon>Bacteria</taxon>
        <taxon>Bacillati</taxon>
        <taxon>Bacillota</taxon>
        <taxon>Bacilli</taxon>
        <taxon>Bacillales</taxon>
        <taxon>Paenibacillaceae</taxon>
        <taxon>Paenibacillus</taxon>
    </lineage>
</organism>
<reference evidence="1" key="2">
    <citation type="submission" date="2020-09" db="EMBL/GenBank/DDBJ databases">
        <authorList>
            <person name="Sun Q."/>
            <person name="Zhou Y."/>
        </authorList>
    </citation>
    <scope>NUCLEOTIDE SEQUENCE</scope>
    <source>
        <strain evidence="1">CGMCC 1.16134</strain>
    </source>
</reference>
<comment type="caution">
    <text evidence="1">The sequence shown here is derived from an EMBL/GenBank/DDBJ whole genome shotgun (WGS) entry which is preliminary data.</text>
</comment>
<dbReference type="AlphaFoldDB" id="A0A917D150"/>
<accession>A0A917D150</accession>
<protein>
    <submittedName>
        <fullName evidence="1">Uncharacterized protein</fullName>
    </submittedName>
</protein>
<dbReference type="EMBL" id="BMKR01000040">
    <property type="protein sequence ID" value="GGG05907.1"/>
    <property type="molecule type" value="Genomic_DNA"/>
</dbReference>
<reference evidence="1" key="1">
    <citation type="journal article" date="2014" name="Int. J. Syst. Evol. Microbiol.">
        <title>Complete genome sequence of Corynebacterium casei LMG S-19264T (=DSM 44701T), isolated from a smear-ripened cheese.</title>
        <authorList>
            <consortium name="US DOE Joint Genome Institute (JGI-PGF)"/>
            <person name="Walter F."/>
            <person name="Albersmeier A."/>
            <person name="Kalinowski J."/>
            <person name="Ruckert C."/>
        </authorList>
    </citation>
    <scope>NUCLEOTIDE SEQUENCE</scope>
    <source>
        <strain evidence="1">CGMCC 1.16134</strain>
    </source>
</reference>
<keyword evidence="2" id="KW-1185">Reference proteome</keyword>
<dbReference type="RefSeq" id="WP_189031078.1">
    <property type="nucleotide sequence ID" value="NZ_BMKR01000040.1"/>
</dbReference>
<proteinExistence type="predicted"/>
<dbReference type="Proteomes" id="UP000637643">
    <property type="component" value="Unassembled WGS sequence"/>
</dbReference>
<name>A0A917D150_9BACL</name>
<gene>
    <name evidence="1" type="ORF">GCM10010912_58200</name>
</gene>
<evidence type="ECO:0000313" key="1">
    <source>
        <dbReference type="EMBL" id="GGG05907.1"/>
    </source>
</evidence>
<sequence length="176" mass="20957">MYYYSWRITKYNPANRINGVYTKQEWTSIGDIEKVYPDGEFLIEHYLHTESLYIMAITSIMKEMKINSLQVTSFEKYDFGLLEDRFRFIYSDEIIELYSNIKNGDFVSGNELELLCKLILREKLWCKLQSSSMFVHFGFDYYMYIGSRLECSDSLELISNSGLFIEPFQSPYLEEE</sequence>